<keyword evidence="6 7" id="KW-0961">Cell wall biogenesis/degradation</keyword>
<keyword evidence="5 7" id="KW-0573">Peptidoglycan synthesis</keyword>
<reference evidence="10" key="1">
    <citation type="journal article" date="2020" name="mSystems">
        <title>Genome- and Community-Level Interaction Insights into Carbon Utilization and Element Cycling Functions of Hydrothermarchaeota in Hydrothermal Sediment.</title>
        <authorList>
            <person name="Zhou Z."/>
            <person name="Liu Y."/>
            <person name="Xu W."/>
            <person name="Pan J."/>
            <person name="Luo Z.H."/>
            <person name="Li M."/>
        </authorList>
    </citation>
    <scope>NUCLEOTIDE SEQUENCE [LARGE SCALE GENOMIC DNA]</scope>
    <source>
        <strain evidence="10">SpSt-776</strain>
    </source>
</reference>
<dbReference type="SUPFAM" id="SSF141523">
    <property type="entry name" value="L,D-transpeptidase catalytic domain-like"/>
    <property type="match status" value="1"/>
</dbReference>
<dbReference type="AlphaFoldDB" id="A0A7C3WSQ5"/>
<dbReference type="GO" id="GO:0009252">
    <property type="term" value="P:peptidoglycan biosynthetic process"/>
    <property type="evidence" value="ECO:0007669"/>
    <property type="project" value="UniProtKB-UniPathway"/>
</dbReference>
<evidence type="ECO:0000256" key="8">
    <source>
        <dbReference type="SAM" id="SignalP"/>
    </source>
</evidence>
<evidence type="ECO:0000256" key="3">
    <source>
        <dbReference type="ARBA" id="ARBA00022679"/>
    </source>
</evidence>
<dbReference type="PANTHER" id="PTHR36699:SF1">
    <property type="entry name" value="L,D-TRANSPEPTIDASE YAFK-RELATED"/>
    <property type="match status" value="1"/>
</dbReference>
<feature type="signal peptide" evidence="8">
    <location>
        <begin position="1"/>
        <end position="21"/>
    </location>
</feature>
<gene>
    <name evidence="10" type="ORF">ENV62_03850</name>
</gene>
<evidence type="ECO:0000256" key="5">
    <source>
        <dbReference type="ARBA" id="ARBA00022984"/>
    </source>
</evidence>
<evidence type="ECO:0000313" key="10">
    <source>
        <dbReference type="EMBL" id="HGB14357.1"/>
    </source>
</evidence>
<comment type="pathway">
    <text evidence="1 7">Cell wall biogenesis; peptidoglycan biosynthesis.</text>
</comment>
<dbReference type="GO" id="GO:0004180">
    <property type="term" value="F:carboxypeptidase activity"/>
    <property type="evidence" value="ECO:0007669"/>
    <property type="project" value="UniProtKB-ARBA"/>
</dbReference>
<sequence length="213" mass="23673">MRNIRKTFVLAVLATALAGCAGGKGKIAPEAVQKPPWPPAPAESVQLSPEQEMVKQVLAKNGYGSLGPFPTILVVHKQTRRLTVYRGLTPVKTYPVVLGRNPVGDKLCQGDLCTPEGVYRVVTKFEHPRWSKFILLDYPNTQNWLKYAEAKRKGRIPYDAEIGGQVGIHGTDDPYKNLAGENWTWGCVSLLNNHIEELYPLVNEKTLIIITKN</sequence>
<feature type="chain" id="PRO_5027929441" evidence="8">
    <location>
        <begin position="22"/>
        <end position="213"/>
    </location>
</feature>
<keyword evidence="8" id="KW-0732">Signal</keyword>
<dbReference type="CDD" id="cd16913">
    <property type="entry name" value="YkuD_like"/>
    <property type="match status" value="1"/>
</dbReference>
<evidence type="ECO:0000256" key="2">
    <source>
        <dbReference type="ARBA" id="ARBA00005992"/>
    </source>
</evidence>
<feature type="domain" description="L,D-TPase catalytic" evidence="9">
    <location>
        <begin position="71"/>
        <end position="211"/>
    </location>
</feature>
<accession>A0A7C3WSQ5</accession>
<proteinExistence type="inferred from homology"/>
<dbReference type="InterPro" id="IPR005490">
    <property type="entry name" value="LD_TPept_cat_dom"/>
</dbReference>
<evidence type="ECO:0000256" key="6">
    <source>
        <dbReference type="ARBA" id="ARBA00023316"/>
    </source>
</evidence>
<evidence type="ECO:0000256" key="4">
    <source>
        <dbReference type="ARBA" id="ARBA00022960"/>
    </source>
</evidence>
<evidence type="ECO:0000259" key="9">
    <source>
        <dbReference type="PROSITE" id="PS52029"/>
    </source>
</evidence>
<dbReference type="Gene3D" id="2.40.440.10">
    <property type="entry name" value="L,D-transpeptidase catalytic domain-like"/>
    <property type="match status" value="1"/>
</dbReference>
<comment type="similarity">
    <text evidence="2">Belongs to the YkuD family.</text>
</comment>
<dbReference type="PROSITE" id="PS52029">
    <property type="entry name" value="LD_TPASE"/>
    <property type="match status" value="1"/>
</dbReference>
<dbReference type="UniPathway" id="UPA00219"/>
<keyword evidence="4 7" id="KW-0133">Cell shape</keyword>
<dbReference type="InterPro" id="IPR038063">
    <property type="entry name" value="Transpep_catalytic_dom"/>
</dbReference>
<comment type="caution">
    <text evidence="10">The sequence shown here is derived from an EMBL/GenBank/DDBJ whole genome shotgun (WGS) entry which is preliminary data.</text>
</comment>
<name>A0A7C3WSQ5_9BACT</name>
<feature type="active site" description="Nucleophile" evidence="7">
    <location>
        <position position="187"/>
    </location>
</feature>
<keyword evidence="3" id="KW-0808">Transferase</keyword>
<dbReference type="GO" id="GO:0016740">
    <property type="term" value="F:transferase activity"/>
    <property type="evidence" value="ECO:0007669"/>
    <property type="project" value="UniProtKB-KW"/>
</dbReference>
<evidence type="ECO:0000256" key="7">
    <source>
        <dbReference type="PROSITE-ProRule" id="PRU01373"/>
    </source>
</evidence>
<dbReference type="GO" id="GO:0071555">
    <property type="term" value="P:cell wall organization"/>
    <property type="evidence" value="ECO:0007669"/>
    <property type="project" value="UniProtKB-UniRule"/>
</dbReference>
<dbReference type="EMBL" id="DTHB01000029">
    <property type="protein sequence ID" value="HGB14357.1"/>
    <property type="molecule type" value="Genomic_DNA"/>
</dbReference>
<organism evidence="10">
    <name type="scientific">Desulfobacca acetoxidans</name>
    <dbReference type="NCBI Taxonomy" id="60893"/>
    <lineage>
        <taxon>Bacteria</taxon>
        <taxon>Pseudomonadati</taxon>
        <taxon>Thermodesulfobacteriota</taxon>
        <taxon>Desulfobaccia</taxon>
        <taxon>Desulfobaccales</taxon>
        <taxon>Desulfobaccaceae</taxon>
        <taxon>Desulfobacca</taxon>
    </lineage>
</organism>
<feature type="active site" description="Proton donor/acceptor" evidence="7">
    <location>
        <position position="169"/>
    </location>
</feature>
<dbReference type="GO" id="GO:0008360">
    <property type="term" value="P:regulation of cell shape"/>
    <property type="evidence" value="ECO:0007669"/>
    <property type="project" value="UniProtKB-UniRule"/>
</dbReference>
<protein>
    <submittedName>
        <fullName evidence="10">Murein L,D-transpeptidase</fullName>
    </submittedName>
</protein>
<dbReference type="Pfam" id="PF03734">
    <property type="entry name" value="YkuD"/>
    <property type="match status" value="1"/>
</dbReference>
<dbReference type="PROSITE" id="PS51257">
    <property type="entry name" value="PROKAR_LIPOPROTEIN"/>
    <property type="match status" value="1"/>
</dbReference>
<dbReference type="PANTHER" id="PTHR36699">
    <property type="entry name" value="LD-TRANSPEPTIDASE"/>
    <property type="match status" value="1"/>
</dbReference>
<evidence type="ECO:0000256" key="1">
    <source>
        <dbReference type="ARBA" id="ARBA00004752"/>
    </source>
</evidence>